<evidence type="ECO:0000256" key="1">
    <source>
        <dbReference type="SAM" id="SignalP"/>
    </source>
</evidence>
<evidence type="ECO:0000313" key="2">
    <source>
        <dbReference type="EMBL" id="AWN37830.1"/>
    </source>
</evidence>
<organism evidence="2 3">
    <name type="scientific">Methylobacterium radiodurans</name>
    <dbReference type="NCBI Taxonomy" id="2202828"/>
    <lineage>
        <taxon>Bacteria</taxon>
        <taxon>Pseudomonadati</taxon>
        <taxon>Pseudomonadota</taxon>
        <taxon>Alphaproteobacteria</taxon>
        <taxon>Hyphomicrobiales</taxon>
        <taxon>Methylobacteriaceae</taxon>
        <taxon>Methylobacterium</taxon>
    </lineage>
</organism>
<reference evidence="2 3" key="1">
    <citation type="submission" date="2018-05" db="EMBL/GenBank/DDBJ databases">
        <title>Complete Genome Sequence of Methylobacterium sp. 17Sr1-43.</title>
        <authorList>
            <person name="Srinivasan S."/>
        </authorList>
    </citation>
    <scope>NUCLEOTIDE SEQUENCE [LARGE SCALE GENOMIC DNA]</scope>
    <source>
        <strain evidence="2 3">17Sr1-43</strain>
    </source>
</reference>
<protein>
    <recommendedName>
        <fullName evidence="4">DUF5666 domain-containing protein</fullName>
    </recommendedName>
</protein>
<dbReference type="EMBL" id="CP029551">
    <property type="protein sequence ID" value="AWN37830.1"/>
    <property type="molecule type" value="Genomic_DNA"/>
</dbReference>
<accession>A0A2U8VX22</accession>
<dbReference type="OrthoDB" id="9799947at2"/>
<gene>
    <name evidence="2" type="ORF">DK427_20575</name>
</gene>
<name>A0A2U8VX22_9HYPH</name>
<evidence type="ECO:0008006" key="4">
    <source>
        <dbReference type="Google" id="ProtNLM"/>
    </source>
</evidence>
<dbReference type="KEGG" id="meti:DK427_20575"/>
<feature type="signal peptide" evidence="1">
    <location>
        <begin position="1"/>
        <end position="26"/>
    </location>
</feature>
<dbReference type="Proteomes" id="UP000246058">
    <property type="component" value="Chromosome"/>
</dbReference>
<dbReference type="RefSeq" id="WP_109952934.1">
    <property type="nucleotide sequence ID" value="NZ_CP029551.1"/>
</dbReference>
<keyword evidence="3" id="KW-1185">Reference proteome</keyword>
<evidence type="ECO:0000313" key="3">
    <source>
        <dbReference type="Proteomes" id="UP000246058"/>
    </source>
</evidence>
<keyword evidence="1" id="KW-0732">Signal</keyword>
<sequence length="200" mass="21239">MRHRLAGLAAGLLAALSTFVAGPAAADNPLTRLRGTVEMRTNDTLVLRSYEGATLTAYMNPRTRTLIANRSVVRDIKPESYISVLSAPGEDPSGVVIYSPSERGFEAGRQPWDTKPGAILTAGWIVSRDGRNPVQVQLKNPEGEARFDLAAGTPTTQIAPGEKSLLVPGAHVVVFARTDGNGLLNADMIVVGRQSARPAL</sequence>
<dbReference type="AlphaFoldDB" id="A0A2U8VX22"/>
<proteinExistence type="predicted"/>
<feature type="chain" id="PRO_5015858098" description="DUF5666 domain-containing protein" evidence="1">
    <location>
        <begin position="27"/>
        <end position="200"/>
    </location>
</feature>